<accession>A0A7W9UYT9</accession>
<protein>
    <submittedName>
        <fullName evidence="1">Uncharacterized protein</fullName>
    </submittedName>
</protein>
<dbReference type="EMBL" id="JACHJL010000006">
    <property type="protein sequence ID" value="MBB5936032.1"/>
    <property type="molecule type" value="Genomic_DNA"/>
</dbReference>
<evidence type="ECO:0000313" key="1">
    <source>
        <dbReference type="EMBL" id="MBB5936032.1"/>
    </source>
</evidence>
<sequence>MSLAQQRTPVRHVLLQGEAGIWPVPRYAPGSTASGGLWRACTAALS</sequence>
<reference evidence="1 2" key="1">
    <citation type="submission" date="2020-08" db="EMBL/GenBank/DDBJ databases">
        <title>Genomic Encyclopedia of Type Strains, Phase III (KMG-III): the genomes of soil and plant-associated and newly described type strains.</title>
        <authorList>
            <person name="Whitman W."/>
        </authorList>
    </citation>
    <scope>NUCLEOTIDE SEQUENCE [LARGE SCALE GENOMIC DNA]</scope>
    <source>
        <strain evidence="1 2">CECT 8305</strain>
    </source>
</reference>
<gene>
    <name evidence="1" type="ORF">FHS42_003101</name>
</gene>
<evidence type="ECO:0000313" key="2">
    <source>
        <dbReference type="Proteomes" id="UP000588098"/>
    </source>
</evidence>
<dbReference type="Proteomes" id="UP000588098">
    <property type="component" value="Unassembled WGS sequence"/>
</dbReference>
<name>A0A7W9UYT9_9ACTN</name>
<comment type="caution">
    <text evidence="1">The sequence shown here is derived from an EMBL/GenBank/DDBJ whole genome shotgun (WGS) entry which is preliminary data.</text>
</comment>
<dbReference type="AlphaFoldDB" id="A0A7W9UYT9"/>
<organism evidence="1 2">
    <name type="scientific">Streptomyces zagrosensis</name>
    <dbReference type="NCBI Taxonomy" id="1042984"/>
    <lineage>
        <taxon>Bacteria</taxon>
        <taxon>Bacillati</taxon>
        <taxon>Actinomycetota</taxon>
        <taxon>Actinomycetes</taxon>
        <taxon>Kitasatosporales</taxon>
        <taxon>Streptomycetaceae</taxon>
        <taxon>Streptomyces</taxon>
    </lineage>
</organism>
<proteinExistence type="predicted"/>
<keyword evidence="2" id="KW-1185">Reference proteome</keyword>